<evidence type="ECO:0000259" key="6">
    <source>
        <dbReference type="Pfam" id="PF00441"/>
    </source>
</evidence>
<evidence type="ECO:0000313" key="9">
    <source>
        <dbReference type="Proteomes" id="UP001501414"/>
    </source>
</evidence>
<evidence type="ECO:0000313" key="8">
    <source>
        <dbReference type="EMBL" id="GAA1382627.1"/>
    </source>
</evidence>
<comment type="cofactor">
    <cofactor evidence="1">
        <name>FAD</name>
        <dbReference type="ChEBI" id="CHEBI:57692"/>
    </cofactor>
</comment>
<dbReference type="InterPro" id="IPR009100">
    <property type="entry name" value="AcylCoA_DH/oxidase_NM_dom_sf"/>
</dbReference>
<dbReference type="InterPro" id="IPR036250">
    <property type="entry name" value="AcylCo_DH-like_C"/>
</dbReference>
<evidence type="ECO:0000256" key="1">
    <source>
        <dbReference type="ARBA" id="ARBA00001974"/>
    </source>
</evidence>
<dbReference type="InterPro" id="IPR009075">
    <property type="entry name" value="AcylCo_DH/oxidase_C"/>
</dbReference>
<comment type="caution">
    <text evidence="8">The sequence shown here is derived from an EMBL/GenBank/DDBJ whole genome shotgun (WGS) entry which is preliminary data.</text>
</comment>
<comment type="similarity">
    <text evidence="2">Belongs to the acyl-CoA dehydrogenase family.</text>
</comment>
<evidence type="ECO:0000256" key="5">
    <source>
        <dbReference type="ARBA" id="ARBA00023002"/>
    </source>
</evidence>
<dbReference type="InterPro" id="IPR013786">
    <property type="entry name" value="AcylCoA_DH/ox_N"/>
</dbReference>
<evidence type="ECO:0000256" key="4">
    <source>
        <dbReference type="ARBA" id="ARBA00022827"/>
    </source>
</evidence>
<reference evidence="9" key="1">
    <citation type="journal article" date="2019" name="Int. J. Syst. Evol. Microbiol.">
        <title>The Global Catalogue of Microorganisms (GCM) 10K type strain sequencing project: providing services to taxonomists for standard genome sequencing and annotation.</title>
        <authorList>
            <consortium name="The Broad Institute Genomics Platform"/>
            <consortium name="The Broad Institute Genome Sequencing Center for Infectious Disease"/>
            <person name="Wu L."/>
            <person name="Ma J."/>
        </authorList>
    </citation>
    <scope>NUCLEOTIDE SEQUENCE [LARGE SCALE GENOMIC DNA]</scope>
    <source>
        <strain evidence="9">JCM 11896</strain>
    </source>
</reference>
<name>A0ABP4IAL4_9PSEU</name>
<keyword evidence="4" id="KW-0274">FAD</keyword>
<evidence type="ECO:0000259" key="7">
    <source>
        <dbReference type="Pfam" id="PF02771"/>
    </source>
</evidence>
<feature type="domain" description="Acyl-CoA dehydrogenase/oxidase C-terminal" evidence="6">
    <location>
        <begin position="237"/>
        <end position="378"/>
    </location>
</feature>
<dbReference type="InterPro" id="IPR037069">
    <property type="entry name" value="AcylCoA_DH/ox_N_sf"/>
</dbReference>
<dbReference type="SUPFAM" id="SSF47203">
    <property type="entry name" value="Acyl-CoA dehydrogenase C-terminal domain-like"/>
    <property type="match status" value="1"/>
</dbReference>
<sequence length="387" mass="39897">MTDTSRTATGAPAATVTEIEKTVDAYLTRSYDADRRRALIGRQGWDPAFLDELDELGWFALAVPDEHGGLGLPLSATGAAMLSAGRHLVPGPLPERLLLPALLLRHLGSAHPGPDLTGALVALVDPAALGSWAADDAGLRAGPDGPIGGMLPVRFAAEADLLLTVARSADGNSNGNGNGTVVHLLPADAPGIAVQPVRSADPTARLARVTLTRTGRPGPAPVLTGPAADRFATELRAWARILAACELSGMATRLVEDTTAFVLVRKQFGRPIGSFQAVKHLLADLHTLASSLRNLCDVTLADAAAGSTDTTAGQARSAAVAKAYAADVAVRVAEGAIQLHGGTGFTTETDLHLYYKRALALRAWFGDPEELAHEIGDGLLGGAGGAP</sequence>
<dbReference type="Proteomes" id="UP001501414">
    <property type="component" value="Unassembled WGS sequence"/>
</dbReference>
<dbReference type="RefSeq" id="WP_344018887.1">
    <property type="nucleotide sequence ID" value="NZ_BAAAJK010000004.1"/>
</dbReference>
<dbReference type="Gene3D" id="1.20.140.10">
    <property type="entry name" value="Butyryl-CoA Dehydrogenase, subunit A, domain 3"/>
    <property type="match status" value="1"/>
</dbReference>
<keyword evidence="9" id="KW-1185">Reference proteome</keyword>
<dbReference type="Pfam" id="PF02771">
    <property type="entry name" value="Acyl-CoA_dh_N"/>
    <property type="match status" value="1"/>
</dbReference>
<keyword evidence="3" id="KW-0285">Flavoprotein</keyword>
<dbReference type="PANTHER" id="PTHR43884">
    <property type="entry name" value="ACYL-COA DEHYDROGENASE"/>
    <property type="match status" value="1"/>
</dbReference>
<accession>A0ABP4IAL4</accession>
<organism evidence="8 9">
    <name type="scientific">Pseudonocardia kongjuensis</name>
    <dbReference type="NCBI Taxonomy" id="102227"/>
    <lineage>
        <taxon>Bacteria</taxon>
        <taxon>Bacillati</taxon>
        <taxon>Actinomycetota</taxon>
        <taxon>Actinomycetes</taxon>
        <taxon>Pseudonocardiales</taxon>
        <taxon>Pseudonocardiaceae</taxon>
        <taxon>Pseudonocardia</taxon>
    </lineage>
</organism>
<dbReference type="Pfam" id="PF00441">
    <property type="entry name" value="Acyl-CoA_dh_1"/>
    <property type="match status" value="1"/>
</dbReference>
<dbReference type="Gene3D" id="1.10.540.10">
    <property type="entry name" value="Acyl-CoA dehydrogenase/oxidase, N-terminal domain"/>
    <property type="match status" value="1"/>
</dbReference>
<dbReference type="SUPFAM" id="SSF56645">
    <property type="entry name" value="Acyl-CoA dehydrogenase NM domain-like"/>
    <property type="match status" value="1"/>
</dbReference>
<dbReference type="EMBL" id="BAAAJK010000004">
    <property type="protein sequence ID" value="GAA1382627.1"/>
    <property type="molecule type" value="Genomic_DNA"/>
</dbReference>
<feature type="domain" description="Acyl-CoA dehydrogenase/oxidase N-terminal" evidence="7">
    <location>
        <begin position="18"/>
        <end position="86"/>
    </location>
</feature>
<proteinExistence type="inferred from homology"/>
<protein>
    <submittedName>
        <fullName evidence="8">Acyl-CoA dehydrogenase family protein</fullName>
    </submittedName>
</protein>
<evidence type="ECO:0000256" key="3">
    <source>
        <dbReference type="ARBA" id="ARBA00022630"/>
    </source>
</evidence>
<gene>
    <name evidence="8" type="ORF">GCM10009613_10740</name>
</gene>
<keyword evidence="5" id="KW-0560">Oxidoreductase</keyword>
<dbReference type="PANTHER" id="PTHR43884:SF20">
    <property type="entry name" value="ACYL-COA DEHYDROGENASE FADE28"/>
    <property type="match status" value="1"/>
</dbReference>
<evidence type="ECO:0000256" key="2">
    <source>
        <dbReference type="ARBA" id="ARBA00009347"/>
    </source>
</evidence>